<dbReference type="EMBL" id="LMYN01000080">
    <property type="protein sequence ID" value="KSA00631.1"/>
    <property type="molecule type" value="Genomic_DNA"/>
</dbReference>
<dbReference type="InterPro" id="IPR001240">
    <property type="entry name" value="PRAI_dom"/>
</dbReference>
<evidence type="ECO:0000256" key="7">
    <source>
        <dbReference type="ARBA" id="ARBA00023141"/>
    </source>
</evidence>
<comment type="pathway">
    <text evidence="1">Amino-acid biosynthesis; L-tryptophan biosynthesis; L-tryptophan from chorismate: step 3/5.</text>
</comment>
<reference evidence="10 11" key="1">
    <citation type="submission" date="2015-11" db="EMBL/GenBank/DDBJ databases">
        <title>The genome of Debaryomyces fabryi.</title>
        <authorList>
            <person name="Tafer H."/>
            <person name="Lopandic K."/>
        </authorList>
    </citation>
    <scope>NUCLEOTIDE SEQUENCE [LARGE SCALE GENOMIC DNA]</scope>
    <source>
        <strain evidence="10 11">CBS 789</strain>
    </source>
</reference>
<dbReference type="HAMAP" id="MF_00135">
    <property type="entry name" value="PRAI"/>
    <property type="match status" value="1"/>
</dbReference>
<dbReference type="UniPathway" id="UPA00035">
    <property type="reaction ID" value="UER00042"/>
</dbReference>
<dbReference type="Proteomes" id="UP000054251">
    <property type="component" value="Unassembled WGS sequence"/>
</dbReference>
<evidence type="ECO:0000259" key="9">
    <source>
        <dbReference type="Pfam" id="PF00697"/>
    </source>
</evidence>
<protein>
    <recommendedName>
        <fullName evidence="4">N-(5'-phosphoribosyl)anthranilate isomerase</fullName>
        <ecNumber evidence="3">5.3.1.24</ecNumber>
    </recommendedName>
</protein>
<keyword evidence="11" id="KW-1185">Reference proteome</keyword>
<keyword evidence="5" id="KW-0028">Amino-acid biosynthesis</keyword>
<keyword evidence="6" id="KW-0822">Tryptophan biosynthesis</keyword>
<dbReference type="GO" id="GO:0000162">
    <property type="term" value="P:L-tryptophan biosynthetic process"/>
    <property type="evidence" value="ECO:0007669"/>
    <property type="project" value="UniProtKB-UniPathway"/>
</dbReference>
<dbReference type="EC" id="5.3.1.24" evidence="3"/>
<feature type="domain" description="N-(5'phosphoribosyl) anthranilate isomerase (PRAI)" evidence="9">
    <location>
        <begin position="76"/>
        <end position="253"/>
    </location>
</feature>
<evidence type="ECO:0000313" key="11">
    <source>
        <dbReference type="Proteomes" id="UP000054251"/>
    </source>
</evidence>
<evidence type="ECO:0000256" key="2">
    <source>
        <dbReference type="ARBA" id="ARBA00007571"/>
    </source>
</evidence>
<dbReference type="GO" id="GO:0004640">
    <property type="term" value="F:phosphoribosylanthranilate isomerase activity"/>
    <property type="evidence" value="ECO:0007669"/>
    <property type="project" value="UniProtKB-EC"/>
</dbReference>
<keyword evidence="7" id="KW-0057">Aromatic amino acid biosynthesis</keyword>
<dbReference type="Gene3D" id="3.20.20.70">
    <property type="entry name" value="Aldolase class I"/>
    <property type="match status" value="1"/>
</dbReference>
<dbReference type="AlphaFoldDB" id="A0A0V1PWJ8"/>
<dbReference type="InterPro" id="IPR013785">
    <property type="entry name" value="Aldolase_TIM"/>
</dbReference>
<sequence>MSRLVKICGIRTEEAASCAIESGVDLLGVILVPNRKRTIDHDVAKKISLLASDKRKTKNTQFKTVNSILKHLEKQSFENCDQYFDSFKQLIIDNGPFLVGVFRNQDISDVFKIAKELSLDFIQLHGNEDKEKFCQYNSLEESCKYGIIPRFVIPKDIDVMDKLFTETIRDNVYAGNGFALPLLDSELGGEGKTIDWKTVDDLQNGKFILAGGLNPANVRSAFEINNVIGFDVSGGVEDEDGNKDLTKVEGFIRAVKED</sequence>
<evidence type="ECO:0000256" key="1">
    <source>
        <dbReference type="ARBA" id="ARBA00004664"/>
    </source>
</evidence>
<dbReference type="CDD" id="cd00405">
    <property type="entry name" value="PRAI"/>
    <property type="match status" value="1"/>
</dbReference>
<dbReference type="GeneID" id="26840631"/>
<dbReference type="InterPro" id="IPR044643">
    <property type="entry name" value="TrpF_fam"/>
</dbReference>
<evidence type="ECO:0000256" key="5">
    <source>
        <dbReference type="ARBA" id="ARBA00022605"/>
    </source>
</evidence>
<organism evidence="10 11">
    <name type="scientific">Debaryomyces fabryi</name>
    <dbReference type="NCBI Taxonomy" id="58627"/>
    <lineage>
        <taxon>Eukaryota</taxon>
        <taxon>Fungi</taxon>
        <taxon>Dikarya</taxon>
        <taxon>Ascomycota</taxon>
        <taxon>Saccharomycotina</taxon>
        <taxon>Pichiomycetes</taxon>
        <taxon>Debaryomycetaceae</taxon>
        <taxon>Debaryomyces</taxon>
    </lineage>
</organism>
<evidence type="ECO:0000256" key="4">
    <source>
        <dbReference type="ARBA" id="ARBA00022272"/>
    </source>
</evidence>
<dbReference type="PANTHER" id="PTHR42894:SF1">
    <property type="entry name" value="N-(5'-PHOSPHORIBOSYL)ANTHRANILATE ISOMERASE"/>
    <property type="match status" value="1"/>
</dbReference>
<comment type="caution">
    <text evidence="10">The sequence shown here is derived from an EMBL/GenBank/DDBJ whole genome shotgun (WGS) entry which is preliminary data.</text>
</comment>
<dbReference type="PANTHER" id="PTHR42894">
    <property type="entry name" value="N-(5'-PHOSPHORIBOSYL)ANTHRANILATE ISOMERASE"/>
    <property type="match status" value="1"/>
</dbReference>
<dbReference type="RefSeq" id="XP_015466733.1">
    <property type="nucleotide sequence ID" value="XM_015612451.1"/>
</dbReference>
<name>A0A0V1PWJ8_9ASCO</name>
<dbReference type="InterPro" id="IPR011060">
    <property type="entry name" value="RibuloseP-bd_barrel"/>
</dbReference>
<evidence type="ECO:0000313" key="10">
    <source>
        <dbReference type="EMBL" id="KSA00631.1"/>
    </source>
</evidence>
<comment type="similarity">
    <text evidence="2">Belongs to the TrpF family.</text>
</comment>
<gene>
    <name evidence="10" type="ORF">AC631_03622</name>
</gene>
<dbReference type="Pfam" id="PF00697">
    <property type="entry name" value="PRAI"/>
    <property type="match status" value="1"/>
</dbReference>
<dbReference type="SUPFAM" id="SSF51366">
    <property type="entry name" value="Ribulose-phoshate binding barrel"/>
    <property type="match status" value="1"/>
</dbReference>
<evidence type="ECO:0000256" key="6">
    <source>
        <dbReference type="ARBA" id="ARBA00022822"/>
    </source>
</evidence>
<evidence type="ECO:0000256" key="8">
    <source>
        <dbReference type="ARBA" id="ARBA00023235"/>
    </source>
</evidence>
<accession>A0A0V1PWJ8</accession>
<dbReference type="OrthoDB" id="524799at2759"/>
<keyword evidence="8" id="KW-0413">Isomerase</keyword>
<evidence type="ECO:0000256" key="3">
    <source>
        <dbReference type="ARBA" id="ARBA00012572"/>
    </source>
</evidence>
<proteinExistence type="inferred from homology"/>